<feature type="compositionally biased region" description="Basic and acidic residues" evidence="11">
    <location>
        <begin position="343"/>
        <end position="352"/>
    </location>
</feature>
<feature type="region of interest" description="Disordered" evidence="11">
    <location>
        <begin position="405"/>
        <end position="440"/>
    </location>
</feature>
<keyword evidence="2" id="KW-0723">Serine/threonine-protein kinase</keyword>
<evidence type="ECO:0000256" key="6">
    <source>
        <dbReference type="ARBA" id="ARBA00022777"/>
    </source>
</evidence>
<feature type="domain" description="Protein kinase" evidence="13">
    <location>
        <begin position="33"/>
        <end position="316"/>
    </location>
</feature>
<feature type="transmembrane region" description="Helical" evidence="12">
    <location>
        <begin position="376"/>
        <end position="398"/>
    </location>
</feature>
<dbReference type="CDD" id="cd14014">
    <property type="entry name" value="STKc_PknB_like"/>
    <property type="match status" value="1"/>
</dbReference>
<dbReference type="CDD" id="cd06577">
    <property type="entry name" value="PASTA_pknB"/>
    <property type="match status" value="2"/>
</dbReference>
<evidence type="ECO:0000256" key="11">
    <source>
        <dbReference type="SAM" id="MobiDB-lite"/>
    </source>
</evidence>
<dbReference type="Gene3D" id="3.30.200.20">
    <property type="entry name" value="Phosphorylase Kinase, domain 1"/>
    <property type="match status" value="1"/>
</dbReference>
<evidence type="ECO:0000256" key="4">
    <source>
        <dbReference type="ARBA" id="ARBA00022737"/>
    </source>
</evidence>
<keyword evidence="5 10" id="KW-0547">Nucleotide-binding</keyword>
<organism evidence="15 16">
    <name type="scientific">Microbacterium terricola</name>
    <dbReference type="NCBI Taxonomy" id="344163"/>
    <lineage>
        <taxon>Bacteria</taxon>
        <taxon>Bacillati</taxon>
        <taxon>Actinomycetota</taxon>
        <taxon>Actinomycetes</taxon>
        <taxon>Micrococcales</taxon>
        <taxon>Microbacteriaceae</taxon>
        <taxon>Microbacterium</taxon>
    </lineage>
</organism>
<dbReference type="Gene3D" id="1.10.510.10">
    <property type="entry name" value="Transferase(Phosphotransferase) domain 1"/>
    <property type="match status" value="1"/>
</dbReference>
<dbReference type="InterPro" id="IPR011009">
    <property type="entry name" value="Kinase-like_dom_sf"/>
</dbReference>
<feature type="binding site" evidence="10">
    <location>
        <position position="62"/>
    </location>
    <ligand>
        <name>ATP</name>
        <dbReference type="ChEBI" id="CHEBI:30616"/>
    </ligand>
</feature>
<comment type="catalytic activity">
    <reaction evidence="9">
        <text>L-seryl-[protein] + ATP = O-phospho-L-seryl-[protein] + ADP + H(+)</text>
        <dbReference type="Rhea" id="RHEA:17989"/>
        <dbReference type="Rhea" id="RHEA-COMP:9863"/>
        <dbReference type="Rhea" id="RHEA-COMP:11604"/>
        <dbReference type="ChEBI" id="CHEBI:15378"/>
        <dbReference type="ChEBI" id="CHEBI:29999"/>
        <dbReference type="ChEBI" id="CHEBI:30616"/>
        <dbReference type="ChEBI" id="CHEBI:83421"/>
        <dbReference type="ChEBI" id="CHEBI:456216"/>
        <dbReference type="EC" id="2.7.11.1"/>
    </reaction>
</comment>
<dbReference type="PROSITE" id="PS00107">
    <property type="entry name" value="PROTEIN_KINASE_ATP"/>
    <property type="match status" value="1"/>
</dbReference>
<dbReference type="PANTHER" id="PTHR43289:SF6">
    <property type="entry name" value="SERINE_THREONINE-PROTEIN KINASE NEKL-3"/>
    <property type="match status" value="1"/>
</dbReference>
<keyword evidence="12" id="KW-1133">Transmembrane helix</keyword>
<name>A0ABM8E394_9MICO</name>
<evidence type="ECO:0000256" key="2">
    <source>
        <dbReference type="ARBA" id="ARBA00022527"/>
    </source>
</evidence>
<comment type="catalytic activity">
    <reaction evidence="8">
        <text>L-threonyl-[protein] + ATP = O-phospho-L-threonyl-[protein] + ADP + H(+)</text>
        <dbReference type="Rhea" id="RHEA:46608"/>
        <dbReference type="Rhea" id="RHEA-COMP:11060"/>
        <dbReference type="Rhea" id="RHEA-COMP:11605"/>
        <dbReference type="ChEBI" id="CHEBI:15378"/>
        <dbReference type="ChEBI" id="CHEBI:30013"/>
        <dbReference type="ChEBI" id="CHEBI:30616"/>
        <dbReference type="ChEBI" id="CHEBI:61977"/>
        <dbReference type="ChEBI" id="CHEBI:456216"/>
        <dbReference type="EC" id="2.7.11.1"/>
    </reaction>
</comment>
<feature type="domain" description="PASTA" evidence="14">
    <location>
        <begin position="503"/>
        <end position="566"/>
    </location>
</feature>
<accession>A0ABM8E394</accession>
<evidence type="ECO:0000256" key="1">
    <source>
        <dbReference type="ARBA" id="ARBA00012513"/>
    </source>
</evidence>
<keyword evidence="16" id="KW-1185">Reference proteome</keyword>
<evidence type="ECO:0000256" key="3">
    <source>
        <dbReference type="ARBA" id="ARBA00022679"/>
    </source>
</evidence>
<reference evidence="15 16" key="1">
    <citation type="submission" date="2022-12" db="EMBL/GenBank/DDBJ databases">
        <title>Microbacterium terricola strain KV-448 chromosome, complete genome.</title>
        <authorList>
            <person name="Oshima T."/>
            <person name="Moriya T."/>
            <person name="Bessho Y."/>
        </authorList>
    </citation>
    <scope>NUCLEOTIDE SEQUENCE [LARGE SCALE GENOMIC DNA]</scope>
    <source>
        <strain evidence="15 16">KV-448</strain>
    </source>
</reference>
<evidence type="ECO:0000256" key="7">
    <source>
        <dbReference type="ARBA" id="ARBA00022840"/>
    </source>
</evidence>
<feature type="region of interest" description="Disordered" evidence="11">
    <location>
        <begin position="564"/>
        <end position="600"/>
    </location>
</feature>
<keyword evidence="6" id="KW-0418">Kinase</keyword>
<dbReference type="SMART" id="SM00740">
    <property type="entry name" value="PASTA"/>
    <property type="match status" value="2"/>
</dbReference>
<feature type="compositionally biased region" description="Gly residues" evidence="11">
    <location>
        <begin position="12"/>
        <end position="21"/>
    </location>
</feature>
<evidence type="ECO:0000256" key="8">
    <source>
        <dbReference type="ARBA" id="ARBA00047899"/>
    </source>
</evidence>
<dbReference type="Proteomes" id="UP001317779">
    <property type="component" value="Chromosome"/>
</dbReference>
<dbReference type="EC" id="2.7.11.1" evidence="1"/>
<feature type="region of interest" description="Disordered" evidence="11">
    <location>
        <begin position="337"/>
        <end position="371"/>
    </location>
</feature>
<evidence type="ECO:0000313" key="15">
    <source>
        <dbReference type="EMBL" id="BDV32232.1"/>
    </source>
</evidence>
<sequence>MPTDGENSPDVGAGGPAGAGGPTRAPGLLAGRFQLGPLLGSGGSASVFAAVDGETGASVALKTLHPHLARRADARAAFLGEAERMRGVRHPHLVGVVDAGIDGDAADPVVWIALDLAEGVSLAEHVERHGPLSAADAVAVGEGLLRALTALHAADIIHRDVSPSNITVAVDVDGVLSLASVRLLDFGSADAAGEAALVASSILNATEDGRTGVLGNVNYVSPEQARGEPVDERGDLYQAGAVLHFALTGRPPFERADAAQTMRAHVEAPPPVPSVTDPRIPRALDRVVVRAMLKSPADRFASADEMRAALAAAAALPAARPVPVSRTDVTKVLGRTNLTPAEARSRDLDEITRNGAPGHVRSPRSRDLGTRGGRAGWAWAVGGLAAAGIAAAIFYAAATAPSVAVASPSPTAPRASATPTASRTVAPTTGGPADPATTSVPDLRTLTLAAARAALAEAGFVVGELSQADSPRRAETVLSSSPGAGARLARGGAVSLVVASGFNAVPPVAGSSPQRATATLEEAGFVVVFAETAGAEAAHGAVLGTDPAAGASIRLGATVTVLRAAPAASPSPTPPPTTAPTPSATPTHAPSPSPTPVPTP</sequence>
<keyword evidence="7 10" id="KW-0067">ATP-binding</keyword>
<dbReference type="InterPro" id="IPR005543">
    <property type="entry name" value="PASTA_dom"/>
</dbReference>
<feature type="compositionally biased region" description="Pro residues" evidence="11">
    <location>
        <begin position="569"/>
        <end position="579"/>
    </location>
</feature>
<dbReference type="PROSITE" id="PS50011">
    <property type="entry name" value="PROTEIN_KINASE_DOM"/>
    <property type="match status" value="1"/>
</dbReference>
<evidence type="ECO:0000259" key="14">
    <source>
        <dbReference type="PROSITE" id="PS51178"/>
    </source>
</evidence>
<dbReference type="PANTHER" id="PTHR43289">
    <property type="entry name" value="MITOGEN-ACTIVATED PROTEIN KINASE KINASE KINASE 20-RELATED"/>
    <property type="match status" value="1"/>
</dbReference>
<evidence type="ECO:0000256" key="10">
    <source>
        <dbReference type="PROSITE-ProRule" id="PRU10141"/>
    </source>
</evidence>
<dbReference type="SUPFAM" id="SSF56112">
    <property type="entry name" value="Protein kinase-like (PK-like)"/>
    <property type="match status" value="1"/>
</dbReference>
<protein>
    <recommendedName>
        <fullName evidence="1">non-specific serine/threonine protein kinase</fullName>
        <ecNumber evidence="1">2.7.11.1</ecNumber>
    </recommendedName>
</protein>
<feature type="region of interest" description="Disordered" evidence="11">
    <location>
        <begin position="1"/>
        <end position="25"/>
    </location>
</feature>
<evidence type="ECO:0000256" key="12">
    <source>
        <dbReference type="SAM" id="Phobius"/>
    </source>
</evidence>
<dbReference type="Gene3D" id="3.30.10.20">
    <property type="match status" value="2"/>
</dbReference>
<evidence type="ECO:0000313" key="16">
    <source>
        <dbReference type="Proteomes" id="UP001317779"/>
    </source>
</evidence>
<keyword evidence="12" id="KW-0472">Membrane</keyword>
<dbReference type="EMBL" id="AP027141">
    <property type="protein sequence ID" value="BDV32232.1"/>
    <property type="molecule type" value="Genomic_DNA"/>
</dbReference>
<dbReference type="RefSeq" id="WP_281974208.1">
    <property type="nucleotide sequence ID" value="NZ_AP027141.1"/>
</dbReference>
<evidence type="ECO:0000256" key="5">
    <source>
        <dbReference type="ARBA" id="ARBA00022741"/>
    </source>
</evidence>
<dbReference type="InterPro" id="IPR000719">
    <property type="entry name" value="Prot_kinase_dom"/>
</dbReference>
<dbReference type="Pfam" id="PF03793">
    <property type="entry name" value="PASTA"/>
    <property type="match status" value="2"/>
</dbReference>
<dbReference type="PROSITE" id="PS51178">
    <property type="entry name" value="PASTA"/>
    <property type="match status" value="2"/>
</dbReference>
<feature type="compositionally biased region" description="Pro residues" evidence="11">
    <location>
        <begin position="589"/>
        <end position="600"/>
    </location>
</feature>
<gene>
    <name evidence="15" type="ORF">Microterr_28920</name>
</gene>
<feature type="domain" description="PASTA" evidence="14">
    <location>
        <begin position="434"/>
        <end position="500"/>
    </location>
</feature>
<keyword evidence="3" id="KW-0808">Transferase</keyword>
<dbReference type="InterPro" id="IPR017441">
    <property type="entry name" value="Protein_kinase_ATP_BS"/>
</dbReference>
<evidence type="ECO:0000259" key="13">
    <source>
        <dbReference type="PROSITE" id="PS50011"/>
    </source>
</evidence>
<proteinExistence type="predicted"/>
<keyword evidence="12" id="KW-0812">Transmembrane</keyword>
<dbReference type="Pfam" id="PF00069">
    <property type="entry name" value="Pkinase"/>
    <property type="match status" value="1"/>
</dbReference>
<keyword evidence="4" id="KW-0677">Repeat</keyword>
<evidence type="ECO:0000256" key="9">
    <source>
        <dbReference type="ARBA" id="ARBA00048679"/>
    </source>
</evidence>